<dbReference type="PROSITE" id="PS51375">
    <property type="entry name" value="PPR"/>
    <property type="match status" value="1"/>
</dbReference>
<dbReference type="NCBIfam" id="TIGR00756">
    <property type="entry name" value="PPR"/>
    <property type="match status" value="1"/>
</dbReference>
<feature type="repeat" description="PPR" evidence="1">
    <location>
        <begin position="4"/>
        <end position="38"/>
    </location>
</feature>
<name>A0A7J6VAH6_THATH</name>
<dbReference type="Proteomes" id="UP000554482">
    <property type="component" value="Unassembled WGS sequence"/>
</dbReference>
<protein>
    <recommendedName>
        <fullName evidence="4">Pentatricopeptide repeat-containing protein</fullName>
    </recommendedName>
</protein>
<proteinExistence type="predicted"/>
<feature type="non-terminal residue" evidence="2">
    <location>
        <position position="82"/>
    </location>
</feature>
<dbReference type="InterPro" id="IPR044175">
    <property type="entry name" value="At5g66631-like"/>
</dbReference>
<dbReference type="PANTHER" id="PTHR47913:SF1">
    <property type="entry name" value="OS01G0167750 PROTEIN"/>
    <property type="match status" value="1"/>
</dbReference>
<evidence type="ECO:0008006" key="4">
    <source>
        <dbReference type="Google" id="ProtNLM"/>
    </source>
</evidence>
<accession>A0A7J6VAH6</accession>
<dbReference type="PANTHER" id="PTHR47913">
    <property type="entry name" value="OS01G0167750 PROTEIN"/>
    <property type="match status" value="1"/>
</dbReference>
<gene>
    <name evidence="2" type="ORF">FRX31_028734</name>
</gene>
<dbReference type="InterPro" id="IPR002885">
    <property type="entry name" value="PPR_rpt"/>
</dbReference>
<sequence length="82" mass="9412">MKRTLKQYSILVEGFSSSKRFDIVKKLVKDMHCDGMLPSGTMRMSFKRFQDAGCIDGIEDFVRELEPERRIRSIGSCMGDSD</sequence>
<evidence type="ECO:0000313" key="2">
    <source>
        <dbReference type="EMBL" id="KAF5181678.1"/>
    </source>
</evidence>
<evidence type="ECO:0000256" key="1">
    <source>
        <dbReference type="PROSITE-ProRule" id="PRU00708"/>
    </source>
</evidence>
<evidence type="ECO:0000313" key="3">
    <source>
        <dbReference type="Proteomes" id="UP000554482"/>
    </source>
</evidence>
<keyword evidence="3" id="KW-1185">Reference proteome</keyword>
<dbReference type="EMBL" id="JABWDY010035879">
    <property type="protein sequence ID" value="KAF5181678.1"/>
    <property type="molecule type" value="Genomic_DNA"/>
</dbReference>
<comment type="caution">
    <text evidence="2">The sequence shown here is derived from an EMBL/GenBank/DDBJ whole genome shotgun (WGS) entry which is preliminary data.</text>
</comment>
<dbReference type="AlphaFoldDB" id="A0A7J6VAH6"/>
<organism evidence="2 3">
    <name type="scientific">Thalictrum thalictroides</name>
    <name type="common">Rue-anemone</name>
    <name type="synonym">Anemone thalictroides</name>
    <dbReference type="NCBI Taxonomy" id="46969"/>
    <lineage>
        <taxon>Eukaryota</taxon>
        <taxon>Viridiplantae</taxon>
        <taxon>Streptophyta</taxon>
        <taxon>Embryophyta</taxon>
        <taxon>Tracheophyta</taxon>
        <taxon>Spermatophyta</taxon>
        <taxon>Magnoliopsida</taxon>
        <taxon>Ranunculales</taxon>
        <taxon>Ranunculaceae</taxon>
        <taxon>Thalictroideae</taxon>
        <taxon>Thalictrum</taxon>
    </lineage>
</organism>
<reference evidence="2 3" key="1">
    <citation type="submission" date="2020-06" db="EMBL/GenBank/DDBJ databases">
        <title>Transcriptomic and genomic resources for Thalictrum thalictroides and T. hernandezii: Facilitating candidate gene discovery in an emerging model plant lineage.</title>
        <authorList>
            <person name="Arias T."/>
            <person name="Riano-Pachon D.M."/>
            <person name="Di Stilio V.S."/>
        </authorList>
    </citation>
    <scope>NUCLEOTIDE SEQUENCE [LARGE SCALE GENOMIC DNA]</scope>
    <source>
        <strain evidence="3">cv. WT478/WT964</strain>
        <tissue evidence="2">Leaves</tissue>
    </source>
</reference>